<dbReference type="KEGG" id="muo:115480103"/>
<organism evidence="1 2">
    <name type="scientific">Microcaecilia unicolor</name>
    <dbReference type="NCBI Taxonomy" id="1415580"/>
    <lineage>
        <taxon>Eukaryota</taxon>
        <taxon>Metazoa</taxon>
        <taxon>Chordata</taxon>
        <taxon>Craniata</taxon>
        <taxon>Vertebrata</taxon>
        <taxon>Euteleostomi</taxon>
        <taxon>Amphibia</taxon>
        <taxon>Gymnophiona</taxon>
        <taxon>Siphonopidae</taxon>
        <taxon>Microcaecilia</taxon>
    </lineage>
</organism>
<gene>
    <name evidence="2" type="primary">C11HXorf38</name>
</gene>
<evidence type="ECO:0000313" key="2">
    <source>
        <dbReference type="RefSeq" id="XP_030074430.1"/>
    </source>
</evidence>
<reference evidence="2" key="2">
    <citation type="submission" date="2025-08" db="UniProtKB">
        <authorList>
            <consortium name="RefSeq"/>
        </authorList>
    </citation>
    <scope>IDENTIFICATION</scope>
</reference>
<name>A0A6P7ZG93_9AMPH</name>
<dbReference type="Proteomes" id="UP000515156">
    <property type="component" value="Chromosome 11"/>
</dbReference>
<dbReference type="PANTHER" id="PTHR35083:SF1">
    <property type="entry name" value="RGD1565685 PROTEIN"/>
    <property type="match status" value="1"/>
</dbReference>
<evidence type="ECO:0000313" key="1">
    <source>
        <dbReference type="Proteomes" id="UP000515156"/>
    </source>
</evidence>
<protein>
    <submittedName>
        <fullName evidence="2">Uncharacterized protein CXorf38 homolog</fullName>
    </submittedName>
</protein>
<dbReference type="CTD" id="138767315"/>
<sequence length="329" mass="37511">MAPVELMARLNSVSYKNWVKGGHCLLLLKRSLEGFVGSCMETFHGSLLSHSPVLKGTECSGYCRPRGKQFQPRCPACIAWKREILNHHTQRSGDVYWGNCRPALWCSNSWELAKAYMPRGQMDKSGPEKCDAAALLNLLSSCDYFSAVNSSKVRDVINCRNELMHSSDMKVSSEWLDTFGKRIKGLIGEFQHVSEIKAVNSRIEELLASDWAVHVPDGDQMDGLSYCIETQIGEIEVELIKEKLQEIFFQTEEHEILSEEVRCCVKKVKTFLQENKDLECHFQAELQKLDGLLEMQNSKSFQEQSIDKEPSEKKEEDDDCLVVKKKRCC</sequence>
<dbReference type="RefSeq" id="XP_030074430.1">
    <property type="nucleotide sequence ID" value="XM_030218570.1"/>
</dbReference>
<dbReference type="InterPro" id="IPR027897">
    <property type="entry name" value="DUF4559"/>
</dbReference>
<dbReference type="GeneID" id="115480103"/>
<dbReference type="PANTHER" id="PTHR35083">
    <property type="entry name" value="RGD1565685 PROTEIN"/>
    <property type="match status" value="1"/>
</dbReference>
<reference evidence="1" key="1">
    <citation type="submission" date="2024-06" db="UniProtKB">
        <authorList>
            <consortium name="RefSeq"/>
        </authorList>
    </citation>
    <scope>NUCLEOTIDE SEQUENCE [LARGE SCALE GENOMIC DNA]</scope>
</reference>
<dbReference type="OrthoDB" id="9934809at2759"/>
<keyword evidence="1" id="KW-1185">Reference proteome</keyword>
<proteinExistence type="predicted"/>
<dbReference type="FunCoup" id="A0A6P7ZG93">
    <property type="interactions" value="602"/>
</dbReference>
<dbReference type="AlphaFoldDB" id="A0A6P7ZG93"/>
<accession>A0A6P7ZG93</accession>
<dbReference type="Pfam" id="PF15112">
    <property type="entry name" value="DUF4559"/>
    <property type="match status" value="1"/>
</dbReference>
<dbReference type="InParanoid" id="A0A6P7ZG93"/>